<name>X1JLQ9_9ZZZZ</name>
<accession>X1JLQ9</accession>
<organism evidence="1">
    <name type="scientific">marine sediment metagenome</name>
    <dbReference type="NCBI Taxonomy" id="412755"/>
    <lineage>
        <taxon>unclassified sequences</taxon>
        <taxon>metagenomes</taxon>
        <taxon>ecological metagenomes</taxon>
    </lineage>
</organism>
<comment type="caution">
    <text evidence="1">The sequence shown here is derived from an EMBL/GenBank/DDBJ whole genome shotgun (WGS) entry which is preliminary data.</text>
</comment>
<reference evidence="1" key="1">
    <citation type="journal article" date="2014" name="Front. Microbiol.">
        <title>High frequency of phylogenetically diverse reductive dehalogenase-homologous genes in deep subseafloor sedimentary metagenomes.</title>
        <authorList>
            <person name="Kawai M."/>
            <person name="Futagami T."/>
            <person name="Toyoda A."/>
            <person name="Takaki Y."/>
            <person name="Nishi S."/>
            <person name="Hori S."/>
            <person name="Arai W."/>
            <person name="Tsubouchi T."/>
            <person name="Morono Y."/>
            <person name="Uchiyama I."/>
            <person name="Ito T."/>
            <person name="Fujiyama A."/>
            <person name="Inagaki F."/>
            <person name="Takami H."/>
        </authorList>
    </citation>
    <scope>NUCLEOTIDE SEQUENCE</scope>
    <source>
        <strain evidence="1">Expedition CK06-06</strain>
    </source>
</reference>
<evidence type="ECO:0000313" key="1">
    <source>
        <dbReference type="EMBL" id="GAH95681.1"/>
    </source>
</evidence>
<proteinExistence type="predicted"/>
<sequence length="45" mass="5050">MKRPPLDEALDILANIAVLQHHIHSRMRVYPQDVQLTASLQASTA</sequence>
<gene>
    <name evidence="1" type="ORF">S03H2_69222</name>
</gene>
<feature type="non-terminal residue" evidence="1">
    <location>
        <position position="45"/>
    </location>
</feature>
<dbReference type="EMBL" id="BARU01045689">
    <property type="protein sequence ID" value="GAH95681.1"/>
    <property type="molecule type" value="Genomic_DNA"/>
</dbReference>
<dbReference type="AlphaFoldDB" id="X1JLQ9"/>
<protein>
    <submittedName>
        <fullName evidence="1">Uncharacterized protein</fullName>
    </submittedName>
</protein>